<dbReference type="InterPro" id="IPR054416">
    <property type="entry name" value="GST_UstS-like_C"/>
</dbReference>
<sequence>MTILLYDLVGRDTARPFSPHCWKAAMALAHKGLDISTVPTRFLEVPTVEGGVSKLVPVIRDGEKVVADSFAIALYLDEAYPERPTLFSGDGGKAMARFIERWSQLTIHPYVTTAAIMDLHAMQDEANAAYFRQNREQRFGKRLEEVMAARDAGLGAFRASLEPLRSTLAYQPFIGGQSPLFADYIVFGALQWARIASPFRLLDDSDVVAQWFERCLDLHDGLGRKVAAAAAAAA</sequence>
<keyword evidence="2" id="KW-0808">Transferase</keyword>
<proteinExistence type="predicted"/>
<dbReference type="CDD" id="cd03038">
    <property type="entry name" value="GST_N_etherase_LigE"/>
    <property type="match status" value="1"/>
</dbReference>
<accession>A0A2P9AV22</accession>
<evidence type="ECO:0000313" key="3">
    <source>
        <dbReference type="Proteomes" id="UP000245698"/>
    </source>
</evidence>
<feature type="domain" description="GST N-terminal" evidence="1">
    <location>
        <begin position="8"/>
        <end position="84"/>
    </location>
</feature>
<dbReference type="CDD" id="cd03202">
    <property type="entry name" value="GST_C_etherase_LigE"/>
    <property type="match status" value="1"/>
</dbReference>
<evidence type="ECO:0000313" key="2">
    <source>
        <dbReference type="EMBL" id="SJM34957.1"/>
    </source>
</evidence>
<organism evidence="2 3">
    <name type="scientific">Mesorhizobium delmotii</name>
    <dbReference type="NCBI Taxonomy" id="1631247"/>
    <lineage>
        <taxon>Bacteria</taxon>
        <taxon>Pseudomonadati</taxon>
        <taxon>Pseudomonadota</taxon>
        <taxon>Alphaproteobacteria</taxon>
        <taxon>Hyphomicrobiales</taxon>
        <taxon>Phyllobacteriaceae</taxon>
        <taxon>Mesorhizobium</taxon>
    </lineage>
</organism>
<dbReference type="GO" id="GO:0016034">
    <property type="term" value="F:maleylacetoacetate isomerase activity"/>
    <property type="evidence" value="ECO:0007669"/>
    <property type="project" value="TreeGrafter"/>
</dbReference>
<dbReference type="InterPro" id="IPR036282">
    <property type="entry name" value="Glutathione-S-Trfase_C_sf"/>
</dbReference>
<dbReference type="RefSeq" id="WP_123151282.1">
    <property type="nucleotide sequence ID" value="NZ_FUIG01000067.1"/>
</dbReference>
<dbReference type="InterPro" id="IPR036249">
    <property type="entry name" value="Thioredoxin-like_sf"/>
</dbReference>
<dbReference type="PANTHER" id="PTHR42673:SF21">
    <property type="entry name" value="GLUTATHIONE S-TRANSFERASE YFCF"/>
    <property type="match status" value="1"/>
</dbReference>
<dbReference type="EMBL" id="FUIG01000067">
    <property type="protein sequence ID" value="SJM34957.1"/>
    <property type="molecule type" value="Genomic_DNA"/>
</dbReference>
<keyword evidence="3" id="KW-1185">Reference proteome</keyword>
<dbReference type="AlphaFoldDB" id="A0A2P9AV22"/>
<dbReference type="Pfam" id="PF22041">
    <property type="entry name" value="GST_C_7"/>
    <property type="match status" value="1"/>
</dbReference>
<reference evidence="3" key="1">
    <citation type="submission" date="2016-12" db="EMBL/GenBank/DDBJ databases">
        <authorList>
            <person name="Brunel B."/>
        </authorList>
    </citation>
    <scope>NUCLEOTIDE SEQUENCE [LARGE SCALE GENOMIC DNA]</scope>
</reference>
<dbReference type="Proteomes" id="UP000245698">
    <property type="component" value="Unassembled WGS sequence"/>
</dbReference>
<dbReference type="Gene3D" id="3.40.30.10">
    <property type="entry name" value="Glutaredoxin"/>
    <property type="match status" value="1"/>
</dbReference>
<dbReference type="GO" id="GO:0004364">
    <property type="term" value="F:glutathione transferase activity"/>
    <property type="evidence" value="ECO:0007669"/>
    <property type="project" value="TreeGrafter"/>
</dbReference>
<dbReference type="SUPFAM" id="SSF52833">
    <property type="entry name" value="Thioredoxin-like"/>
    <property type="match status" value="1"/>
</dbReference>
<dbReference type="PANTHER" id="PTHR42673">
    <property type="entry name" value="MALEYLACETOACETATE ISOMERASE"/>
    <property type="match status" value="1"/>
</dbReference>
<name>A0A2P9AV22_9HYPH</name>
<gene>
    <name evidence="2" type="ORF">BQ8482_570014</name>
</gene>
<dbReference type="PROSITE" id="PS50404">
    <property type="entry name" value="GST_NTER"/>
    <property type="match status" value="1"/>
</dbReference>
<dbReference type="SUPFAM" id="SSF47616">
    <property type="entry name" value="GST C-terminal domain-like"/>
    <property type="match status" value="1"/>
</dbReference>
<evidence type="ECO:0000259" key="1">
    <source>
        <dbReference type="PROSITE" id="PS50404"/>
    </source>
</evidence>
<dbReference type="GO" id="GO:0006559">
    <property type="term" value="P:L-phenylalanine catabolic process"/>
    <property type="evidence" value="ECO:0007669"/>
    <property type="project" value="TreeGrafter"/>
</dbReference>
<dbReference type="Pfam" id="PF13417">
    <property type="entry name" value="GST_N_3"/>
    <property type="match status" value="1"/>
</dbReference>
<protein>
    <submittedName>
        <fullName evidence="2">Glutathione S-transferase domain protein</fullName>
    </submittedName>
</protein>
<dbReference type="InterPro" id="IPR004045">
    <property type="entry name" value="Glutathione_S-Trfase_N"/>
</dbReference>
<dbReference type="GO" id="GO:0006749">
    <property type="term" value="P:glutathione metabolic process"/>
    <property type="evidence" value="ECO:0007669"/>
    <property type="project" value="TreeGrafter"/>
</dbReference>
<dbReference type="Gene3D" id="1.20.1050.10">
    <property type="match status" value="1"/>
</dbReference>